<dbReference type="GO" id="GO:0046872">
    <property type="term" value="F:metal ion binding"/>
    <property type="evidence" value="ECO:0007669"/>
    <property type="project" value="UniProtKB-KW"/>
</dbReference>
<accession>X1CW43</accession>
<dbReference type="Pfam" id="PF02662">
    <property type="entry name" value="FlpD"/>
    <property type="match status" value="1"/>
</dbReference>
<evidence type="ECO:0000256" key="1">
    <source>
        <dbReference type="ARBA" id="ARBA00022723"/>
    </source>
</evidence>
<reference evidence="6" key="1">
    <citation type="journal article" date="2014" name="Front. Microbiol.">
        <title>High frequency of phylogenetically diverse reductive dehalogenase-homologous genes in deep subseafloor sedimentary metagenomes.</title>
        <authorList>
            <person name="Kawai M."/>
            <person name="Futagami T."/>
            <person name="Toyoda A."/>
            <person name="Takaki Y."/>
            <person name="Nishi S."/>
            <person name="Hori S."/>
            <person name="Arai W."/>
            <person name="Tsubouchi T."/>
            <person name="Morono Y."/>
            <person name="Uchiyama I."/>
            <person name="Ito T."/>
            <person name="Fujiyama A."/>
            <person name="Inagaki F."/>
            <person name="Takami H."/>
        </authorList>
    </citation>
    <scope>NUCLEOTIDE SEQUENCE</scope>
    <source>
        <strain evidence="6">Expedition CK06-06</strain>
    </source>
</reference>
<evidence type="ECO:0000256" key="2">
    <source>
        <dbReference type="ARBA" id="ARBA00023002"/>
    </source>
</evidence>
<dbReference type="GO" id="GO:0051536">
    <property type="term" value="F:iron-sulfur cluster binding"/>
    <property type="evidence" value="ECO:0007669"/>
    <property type="project" value="UniProtKB-KW"/>
</dbReference>
<keyword evidence="4" id="KW-0411">Iron-sulfur</keyword>
<comment type="caution">
    <text evidence="6">The sequence shown here is derived from an EMBL/GenBank/DDBJ whole genome shotgun (WGS) entry which is preliminary data.</text>
</comment>
<proteinExistence type="predicted"/>
<keyword evidence="3" id="KW-0408">Iron</keyword>
<evidence type="ECO:0000313" key="6">
    <source>
        <dbReference type="EMBL" id="GAG97177.1"/>
    </source>
</evidence>
<dbReference type="GO" id="GO:0016491">
    <property type="term" value="F:oxidoreductase activity"/>
    <property type="evidence" value="ECO:0007669"/>
    <property type="project" value="UniProtKB-KW"/>
</dbReference>
<evidence type="ECO:0000256" key="3">
    <source>
        <dbReference type="ARBA" id="ARBA00023004"/>
    </source>
</evidence>
<keyword evidence="1" id="KW-0479">Metal-binding</keyword>
<evidence type="ECO:0000256" key="4">
    <source>
        <dbReference type="ARBA" id="ARBA00023014"/>
    </source>
</evidence>
<sequence length="60" mass="6893">MITYEHIITLKKLLKHEGISEDRVQQYFCSAAEVEKFINSVKDISTKIHALPPIPKTNPK</sequence>
<organism evidence="6">
    <name type="scientific">marine sediment metagenome</name>
    <dbReference type="NCBI Taxonomy" id="412755"/>
    <lineage>
        <taxon>unclassified sequences</taxon>
        <taxon>metagenomes</taxon>
        <taxon>ecological metagenomes</taxon>
    </lineage>
</organism>
<evidence type="ECO:0000259" key="5">
    <source>
        <dbReference type="Pfam" id="PF02662"/>
    </source>
</evidence>
<dbReference type="InterPro" id="IPR003813">
    <property type="entry name" value="MvhD/FlpD"/>
</dbReference>
<gene>
    <name evidence="6" type="ORF">S01H4_41180</name>
</gene>
<dbReference type="AlphaFoldDB" id="X1CW43"/>
<name>X1CW43_9ZZZZ</name>
<keyword evidence="2" id="KW-0560">Oxidoreductase</keyword>
<protein>
    <recommendedName>
        <fullName evidence="5">F420-non-reducing hydrogenase iron-sulfur subunit D domain-containing protein</fullName>
    </recommendedName>
</protein>
<feature type="domain" description="F420-non-reducing hydrogenase iron-sulfur subunit D" evidence="5">
    <location>
        <begin position="6"/>
        <end position="51"/>
    </location>
</feature>
<dbReference type="EMBL" id="BART01022500">
    <property type="protein sequence ID" value="GAG97177.1"/>
    <property type="molecule type" value="Genomic_DNA"/>
</dbReference>